<sequence length="232" mass="23654">MADPVSTIVGIGGNLIAGEMAGDAAEDAANIQAGASQQGIAEQRRQFDFIRGLLKPYVEAGAPALQQQQALLGLGGSDAQQRAISALETSPLYQAQVRQGEEAMLQRASATGGLRGGNIQGALAQFRPAMLQEEINRQYGRLGGLTSLGQQSAVGVGTAGQAMGTQVSNLLAQQGAALAGGALAQPNPFATIGKGFGAYYGMTGKSPFESFSKPAPSTFDWTAPEAGGWGGL</sequence>
<name>A0A6J5PGM0_9CAUD</name>
<reference evidence="1" key="1">
    <citation type="submission" date="2020-04" db="EMBL/GenBank/DDBJ databases">
        <authorList>
            <person name="Chiriac C."/>
            <person name="Salcher M."/>
            <person name="Ghai R."/>
            <person name="Kavagutti S V."/>
        </authorList>
    </citation>
    <scope>NUCLEOTIDE SEQUENCE</scope>
</reference>
<evidence type="ECO:0000313" key="1">
    <source>
        <dbReference type="EMBL" id="CAB4166834.1"/>
    </source>
</evidence>
<gene>
    <name evidence="1" type="ORF">UFOVP835_69</name>
</gene>
<accession>A0A6J5PGM0</accession>
<evidence type="ECO:0008006" key="2">
    <source>
        <dbReference type="Google" id="ProtNLM"/>
    </source>
</evidence>
<dbReference type="Pfam" id="PF25688">
    <property type="entry name" value="P22_gp7"/>
    <property type="match status" value="1"/>
</dbReference>
<protein>
    <recommendedName>
        <fullName evidence="2">DNA transfer protein</fullName>
    </recommendedName>
</protein>
<organism evidence="1">
    <name type="scientific">uncultured Caudovirales phage</name>
    <dbReference type="NCBI Taxonomy" id="2100421"/>
    <lineage>
        <taxon>Viruses</taxon>
        <taxon>Duplodnaviria</taxon>
        <taxon>Heunggongvirae</taxon>
        <taxon>Uroviricota</taxon>
        <taxon>Caudoviricetes</taxon>
        <taxon>Peduoviridae</taxon>
        <taxon>Maltschvirus</taxon>
        <taxon>Maltschvirus maltsch</taxon>
    </lineage>
</organism>
<proteinExistence type="predicted"/>
<dbReference type="EMBL" id="LR796787">
    <property type="protein sequence ID" value="CAB4166834.1"/>
    <property type="molecule type" value="Genomic_DNA"/>
</dbReference>
<dbReference type="InterPro" id="IPR057916">
    <property type="entry name" value="P22_gp7"/>
</dbReference>